<feature type="transmembrane region" description="Helical" evidence="1">
    <location>
        <begin position="49"/>
        <end position="78"/>
    </location>
</feature>
<reference evidence="2" key="1">
    <citation type="journal article" date="2021" name="PeerJ">
        <title>Extensive microbial diversity within the chicken gut microbiome revealed by metagenomics and culture.</title>
        <authorList>
            <person name="Gilroy R."/>
            <person name="Ravi A."/>
            <person name="Getino M."/>
            <person name="Pursley I."/>
            <person name="Horton D.L."/>
            <person name="Alikhan N.F."/>
            <person name="Baker D."/>
            <person name="Gharbi K."/>
            <person name="Hall N."/>
            <person name="Watson M."/>
            <person name="Adriaenssens E.M."/>
            <person name="Foster-Nyarko E."/>
            <person name="Jarju S."/>
            <person name="Secka A."/>
            <person name="Antonio M."/>
            <person name="Oren A."/>
            <person name="Chaudhuri R.R."/>
            <person name="La Ragione R."/>
            <person name="Hildebrand F."/>
            <person name="Pallen M.J."/>
        </authorList>
    </citation>
    <scope>NUCLEOTIDE SEQUENCE</scope>
    <source>
        <strain evidence="2">ChiBcec16_6824</strain>
    </source>
</reference>
<protein>
    <submittedName>
        <fullName evidence="2">Uncharacterized protein</fullName>
    </submittedName>
</protein>
<feature type="transmembrane region" description="Helical" evidence="1">
    <location>
        <begin position="98"/>
        <end position="119"/>
    </location>
</feature>
<comment type="caution">
    <text evidence="2">The sequence shown here is derived from an EMBL/GenBank/DDBJ whole genome shotgun (WGS) entry which is preliminary data.</text>
</comment>
<gene>
    <name evidence="2" type="ORF">H9841_00995</name>
</gene>
<sequence>MKSRLGVSVGLLAAAAYFFGLFSGFVPLFLVAGYILLREDNDWLRWSAVKAVLVCLLFAGITAVINLIPSLTSSLYYLSMIFSDDPFRISKLDNLIGLILQLVDIVKTVVLLLMGFRALHQGNLPLGKVDQAASKHLFG</sequence>
<evidence type="ECO:0000313" key="3">
    <source>
        <dbReference type="Proteomes" id="UP000823868"/>
    </source>
</evidence>
<dbReference type="EMBL" id="DXDX01000022">
    <property type="protein sequence ID" value="HIY20462.1"/>
    <property type="molecule type" value="Genomic_DNA"/>
</dbReference>
<evidence type="ECO:0000256" key="1">
    <source>
        <dbReference type="SAM" id="Phobius"/>
    </source>
</evidence>
<dbReference type="AlphaFoldDB" id="A0A9D2BXR5"/>
<dbReference type="Proteomes" id="UP000823868">
    <property type="component" value="Unassembled WGS sequence"/>
</dbReference>
<evidence type="ECO:0000313" key="2">
    <source>
        <dbReference type="EMBL" id="HIY20462.1"/>
    </source>
</evidence>
<feature type="transmembrane region" description="Helical" evidence="1">
    <location>
        <begin position="12"/>
        <end position="37"/>
    </location>
</feature>
<name>A0A9D2BXR5_9FIRM</name>
<proteinExistence type="predicted"/>
<keyword evidence="1" id="KW-1133">Transmembrane helix</keyword>
<keyword evidence="1" id="KW-0812">Transmembrane</keyword>
<keyword evidence="1" id="KW-0472">Membrane</keyword>
<reference evidence="2" key="2">
    <citation type="submission" date="2021-04" db="EMBL/GenBank/DDBJ databases">
        <authorList>
            <person name="Gilroy R."/>
        </authorList>
    </citation>
    <scope>NUCLEOTIDE SEQUENCE</scope>
    <source>
        <strain evidence="2">ChiBcec16_6824</strain>
    </source>
</reference>
<organism evidence="2 3">
    <name type="scientific">Candidatus Flavonifractor merdigallinarum</name>
    <dbReference type="NCBI Taxonomy" id="2838589"/>
    <lineage>
        <taxon>Bacteria</taxon>
        <taxon>Bacillati</taxon>
        <taxon>Bacillota</taxon>
        <taxon>Clostridia</taxon>
        <taxon>Eubacteriales</taxon>
        <taxon>Oscillospiraceae</taxon>
        <taxon>Flavonifractor</taxon>
    </lineage>
</organism>
<accession>A0A9D2BXR5</accession>